<keyword evidence="3" id="KW-1185">Reference proteome</keyword>
<feature type="compositionally biased region" description="Basic and acidic residues" evidence="1">
    <location>
        <begin position="219"/>
        <end position="244"/>
    </location>
</feature>
<protein>
    <submittedName>
        <fullName evidence="2">Uncharacterized protein</fullName>
    </submittedName>
</protein>
<feature type="region of interest" description="Disordered" evidence="1">
    <location>
        <begin position="63"/>
        <end position="252"/>
    </location>
</feature>
<proteinExistence type="predicted"/>
<dbReference type="AlphaFoldDB" id="A0ABC8YDL6"/>
<feature type="compositionally biased region" description="Low complexity" evidence="1">
    <location>
        <begin position="203"/>
        <end position="215"/>
    </location>
</feature>
<reference evidence="2" key="1">
    <citation type="submission" date="2024-10" db="EMBL/GenBank/DDBJ databases">
        <authorList>
            <person name="Ryan C."/>
        </authorList>
    </citation>
    <scope>NUCLEOTIDE SEQUENCE [LARGE SCALE GENOMIC DNA]</scope>
</reference>
<evidence type="ECO:0000256" key="1">
    <source>
        <dbReference type="SAM" id="MobiDB-lite"/>
    </source>
</evidence>
<accession>A0ABC8YDL6</accession>
<dbReference type="EMBL" id="OZ075126">
    <property type="protein sequence ID" value="CAL4940726.1"/>
    <property type="molecule type" value="Genomic_DNA"/>
</dbReference>
<gene>
    <name evidence="2" type="ORF">URODEC1_LOCUS32693</name>
</gene>
<dbReference type="PANTHER" id="PTHR33063:SF13">
    <property type="entry name" value="OS02G0583500 PROTEIN"/>
    <property type="match status" value="1"/>
</dbReference>
<sequence>MAAALATAAFARAFLHLKNSSPGTSPALHPYEEVHLRQCMQNSARLRELGLEETYFYQNTSATTQDKNKRYRRTREDSESEYDPVQDAAAQGDTSDGTTEVSNKKGCSKNNIASDVPSGVKFRGRKRVYADTEHAIRPTQSKKRSAQHDERTSATDIPVQTPPASDIPVPPPPASDIHVPSPPASDIHVPPPPTPLEDDGHDNNNMVNDNNNMVNEDGFDQHQDNTTIDERENQRTREGPEEPWNRGTNMGHGLQRINRARRGKLPIIIPEGHIRPLTPLIAAKYAIECNIAAKFDINTEDPVVYHGCIQMLKNGIRQERHRLKEEHFDPFPLHMDEMEAQLEAPPAKGEDPKSATEVVAAVLDEKTKKNMFLQNVGIQTAKPRSSLQQVQAQLEVEKLANVDLHAKVGELERKALETEQARLRDKEEMKRQQVEFEARLLRRFGQHLPAD</sequence>
<organism evidence="2 3">
    <name type="scientific">Urochloa decumbens</name>
    <dbReference type="NCBI Taxonomy" id="240449"/>
    <lineage>
        <taxon>Eukaryota</taxon>
        <taxon>Viridiplantae</taxon>
        <taxon>Streptophyta</taxon>
        <taxon>Embryophyta</taxon>
        <taxon>Tracheophyta</taxon>
        <taxon>Spermatophyta</taxon>
        <taxon>Magnoliopsida</taxon>
        <taxon>Liliopsida</taxon>
        <taxon>Poales</taxon>
        <taxon>Poaceae</taxon>
        <taxon>PACMAD clade</taxon>
        <taxon>Panicoideae</taxon>
        <taxon>Panicodae</taxon>
        <taxon>Paniceae</taxon>
        <taxon>Melinidinae</taxon>
        <taxon>Urochloa</taxon>
    </lineage>
</organism>
<dbReference type="Proteomes" id="UP001497457">
    <property type="component" value="Chromosome 16b"/>
</dbReference>
<dbReference type="PANTHER" id="PTHR33063">
    <property type="entry name" value="OS02G0583500 PROTEIN"/>
    <property type="match status" value="1"/>
</dbReference>
<evidence type="ECO:0000313" key="2">
    <source>
        <dbReference type="EMBL" id="CAL4940726.1"/>
    </source>
</evidence>
<name>A0ABC8YDL6_9POAL</name>
<feature type="compositionally biased region" description="Polar residues" evidence="1">
    <location>
        <begin position="92"/>
        <end position="101"/>
    </location>
</feature>
<evidence type="ECO:0000313" key="3">
    <source>
        <dbReference type="Proteomes" id="UP001497457"/>
    </source>
</evidence>